<protein>
    <submittedName>
        <fullName evidence="1">Uncharacterized protein</fullName>
    </submittedName>
</protein>
<dbReference type="Proteomes" id="UP000076858">
    <property type="component" value="Unassembled WGS sequence"/>
</dbReference>
<accession>A0A164PV23</accession>
<dbReference type="AlphaFoldDB" id="A0A164PV23"/>
<reference evidence="1 2" key="1">
    <citation type="submission" date="2016-03" db="EMBL/GenBank/DDBJ databases">
        <title>EvidentialGene: Evidence-directed Construction of Genes on Genomes.</title>
        <authorList>
            <person name="Gilbert D.G."/>
            <person name="Choi J.-H."/>
            <person name="Mockaitis K."/>
            <person name="Colbourne J."/>
            <person name="Pfrender M."/>
        </authorList>
    </citation>
    <scope>NUCLEOTIDE SEQUENCE [LARGE SCALE GENOMIC DNA]</scope>
    <source>
        <strain evidence="1 2">Xinb3</strain>
        <tissue evidence="1">Complete organism</tissue>
    </source>
</reference>
<organism evidence="1 2">
    <name type="scientific">Daphnia magna</name>
    <dbReference type="NCBI Taxonomy" id="35525"/>
    <lineage>
        <taxon>Eukaryota</taxon>
        <taxon>Metazoa</taxon>
        <taxon>Ecdysozoa</taxon>
        <taxon>Arthropoda</taxon>
        <taxon>Crustacea</taxon>
        <taxon>Branchiopoda</taxon>
        <taxon>Diplostraca</taxon>
        <taxon>Cladocera</taxon>
        <taxon>Anomopoda</taxon>
        <taxon>Daphniidae</taxon>
        <taxon>Daphnia</taxon>
    </lineage>
</organism>
<evidence type="ECO:0000313" key="2">
    <source>
        <dbReference type="Proteomes" id="UP000076858"/>
    </source>
</evidence>
<keyword evidence="2" id="KW-1185">Reference proteome</keyword>
<comment type="caution">
    <text evidence="1">The sequence shown here is derived from an EMBL/GenBank/DDBJ whole genome shotgun (WGS) entry which is preliminary data.</text>
</comment>
<sequence length="94" mass="10806">MVKKFISKYLKINTPKPILNPIEQVWDHFLSRLVVRSTQGQKELSAAHFSPLNSSLNIRNRVSRGGTEATVELWYHTDRVASVTQDGVFYPKYT</sequence>
<proteinExistence type="predicted"/>
<gene>
    <name evidence="1" type="ORF">APZ42_029187</name>
</gene>
<name>A0A164PV23_9CRUS</name>
<dbReference type="EMBL" id="LRGB01002553">
    <property type="protein sequence ID" value="KZS07169.1"/>
    <property type="molecule type" value="Genomic_DNA"/>
</dbReference>
<evidence type="ECO:0000313" key="1">
    <source>
        <dbReference type="EMBL" id="KZS07169.1"/>
    </source>
</evidence>